<organism evidence="2 3">
    <name type="scientific">Alkalicoccobacillus murimartini</name>
    <dbReference type="NCBI Taxonomy" id="171685"/>
    <lineage>
        <taxon>Bacteria</taxon>
        <taxon>Bacillati</taxon>
        <taxon>Bacillota</taxon>
        <taxon>Bacilli</taxon>
        <taxon>Bacillales</taxon>
        <taxon>Bacillaceae</taxon>
        <taxon>Alkalicoccobacillus</taxon>
    </lineage>
</organism>
<reference evidence="2 3" key="1">
    <citation type="submission" date="2023-07" db="EMBL/GenBank/DDBJ databases">
        <title>Genomic Encyclopedia of Type Strains, Phase IV (KMG-IV): sequencing the most valuable type-strain genomes for metagenomic binning, comparative biology and taxonomic classification.</title>
        <authorList>
            <person name="Goeker M."/>
        </authorList>
    </citation>
    <scope>NUCLEOTIDE SEQUENCE [LARGE SCALE GENOMIC DNA]</scope>
    <source>
        <strain evidence="2 3">DSM 19154</strain>
    </source>
</reference>
<name>A0ABT9YJ76_9BACI</name>
<dbReference type="RefSeq" id="WP_306983594.1">
    <property type="nucleotide sequence ID" value="NZ_JAUSUA010000004.1"/>
</dbReference>
<evidence type="ECO:0000313" key="2">
    <source>
        <dbReference type="EMBL" id="MDQ0207922.1"/>
    </source>
</evidence>
<protein>
    <submittedName>
        <fullName evidence="2">Uncharacterized protein</fullName>
    </submittedName>
</protein>
<proteinExistence type="predicted"/>
<sequence>MSDNNDNREQGNDFFSNMMFGRKPEPPVEEKKQSEKEATQIEQVIELVQAIGPVLEQFAPVATAAKSYLSKKMKDWVADTPDDEDKSGSS</sequence>
<feature type="compositionally biased region" description="Basic and acidic residues" evidence="1">
    <location>
        <begin position="22"/>
        <end position="38"/>
    </location>
</feature>
<feature type="compositionally biased region" description="Basic and acidic residues" evidence="1">
    <location>
        <begin position="1"/>
        <end position="11"/>
    </location>
</feature>
<comment type="caution">
    <text evidence="2">The sequence shown here is derived from an EMBL/GenBank/DDBJ whole genome shotgun (WGS) entry which is preliminary data.</text>
</comment>
<dbReference type="EMBL" id="JAUSUA010000004">
    <property type="protein sequence ID" value="MDQ0207922.1"/>
    <property type="molecule type" value="Genomic_DNA"/>
</dbReference>
<keyword evidence="3" id="KW-1185">Reference proteome</keyword>
<evidence type="ECO:0000313" key="3">
    <source>
        <dbReference type="Proteomes" id="UP001225034"/>
    </source>
</evidence>
<accession>A0ABT9YJ76</accession>
<dbReference type="Proteomes" id="UP001225034">
    <property type="component" value="Unassembled WGS sequence"/>
</dbReference>
<gene>
    <name evidence="2" type="ORF">J2S05_002731</name>
</gene>
<evidence type="ECO:0000256" key="1">
    <source>
        <dbReference type="SAM" id="MobiDB-lite"/>
    </source>
</evidence>
<feature type="region of interest" description="Disordered" evidence="1">
    <location>
        <begin position="1"/>
        <end position="38"/>
    </location>
</feature>